<evidence type="ECO:0000256" key="7">
    <source>
        <dbReference type="ARBA" id="ARBA00022692"/>
    </source>
</evidence>
<keyword evidence="8 20" id="KW-0479">Metal-binding</keyword>
<keyword evidence="12" id="KW-0460">Magnesium</keyword>
<feature type="domain" description="HMA" evidence="21">
    <location>
        <begin position="7"/>
        <end position="73"/>
    </location>
</feature>
<evidence type="ECO:0000256" key="15">
    <source>
        <dbReference type="ARBA" id="ARBA00023008"/>
    </source>
</evidence>
<dbReference type="Pfam" id="PF00403">
    <property type="entry name" value="HMA"/>
    <property type="match status" value="1"/>
</dbReference>
<dbReference type="InterPro" id="IPR023298">
    <property type="entry name" value="ATPase_P-typ_TM_dom_sf"/>
</dbReference>
<reference evidence="23" key="1">
    <citation type="submission" date="2020-06" db="EMBL/GenBank/DDBJ databases">
        <title>Draft genomic sequence of Geomonas sp. Red330.</title>
        <authorList>
            <person name="Itoh H."/>
            <person name="Zhenxing X."/>
            <person name="Ushijima N."/>
            <person name="Masuda Y."/>
            <person name="Shiratori Y."/>
            <person name="Senoo K."/>
        </authorList>
    </citation>
    <scope>NUCLEOTIDE SEQUENCE [LARGE SCALE GENOMIC DNA]</scope>
    <source>
        <strain evidence="23">Red330</strain>
    </source>
</reference>
<dbReference type="FunFam" id="3.40.50.1000:FF:000144">
    <property type="entry name" value="copper-transporting ATPase 1 isoform X2"/>
    <property type="match status" value="1"/>
</dbReference>
<dbReference type="GO" id="GO:0060003">
    <property type="term" value="P:copper ion export"/>
    <property type="evidence" value="ECO:0007669"/>
    <property type="project" value="UniProtKB-ARBA"/>
</dbReference>
<dbReference type="NCBIfam" id="TIGR01494">
    <property type="entry name" value="ATPase_P-type"/>
    <property type="match status" value="1"/>
</dbReference>
<organism evidence="22 23">
    <name type="scientific">Geomonas silvestris</name>
    <dbReference type="NCBI Taxonomy" id="2740184"/>
    <lineage>
        <taxon>Bacteria</taxon>
        <taxon>Pseudomonadati</taxon>
        <taxon>Thermodesulfobacteriota</taxon>
        <taxon>Desulfuromonadia</taxon>
        <taxon>Geobacterales</taxon>
        <taxon>Geobacteraceae</taxon>
        <taxon>Geomonas</taxon>
    </lineage>
</organism>
<dbReference type="InterPro" id="IPR017969">
    <property type="entry name" value="Heavy-metal-associated_CS"/>
</dbReference>
<dbReference type="GO" id="GO:0005886">
    <property type="term" value="C:plasma membrane"/>
    <property type="evidence" value="ECO:0007669"/>
    <property type="project" value="UniProtKB-SubCell"/>
</dbReference>
<dbReference type="GO" id="GO:0055070">
    <property type="term" value="P:copper ion homeostasis"/>
    <property type="evidence" value="ECO:0007669"/>
    <property type="project" value="TreeGrafter"/>
</dbReference>
<dbReference type="PROSITE" id="PS50846">
    <property type="entry name" value="HMA_2"/>
    <property type="match status" value="1"/>
</dbReference>
<dbReference type="PROSITE" id="PS00154">
    <property type="entry name" value="ATPASE_E1_E2"/>
    <property type="match status" value="1"/>
</dbReference>
<dbReference type="InterPro" id="IPR001757">
    <property type="entry name" value="P_typ_ATPase"/>
</dbReference>
<evidence type="ECO:0000256" key="5">
    <source>
        <dbReference type="ARBA" id="ARBA00022475"/>
    </source>
</evidence>
<evidence type="ECO:0000256" key="17">
    <source>
        <dbReference type="ARBA" id="ARBA00023136"/>
    </source>
</evidence>
<keyword evidence="10" id="KW-0187">Copper transport</keyword>
<comment type="similarity">
    <text evidence="2 20">Belongs to the cation transport ATPase (P-type) (TC 3.A.3) family. Type IB subfamily.</text>
</comment>
<keyword evidence="13" id="KW-1278">Translocase</keyword>
<dbReference type="CDD" id="cd02094">
    <property type="entry name" value="P-type_ATPase_Cu-like"/>
    <property type="match status" value="1"/>
</dbReference>
<evidence type="ECO:0000256" key="1">
    <source>
        <dbReference type="ARBA" id="ARBA00004651"/>
    </source>
</evidence>
<feature type="transmembrane region" description="Helical" evidence="20">
    <location>
        <begin position="363"/>
        <end position="384"/>
    </location>
</feature>
<dbReference type="Pfam" id="PF00702">
    <property type="entry name" value="Hydrolase"/>
    <property type="match status" value="1"/>
</dbReference>
<accession>A0A6V8MHT4</accession>
<dbReference type="InterPro" id="IPR044492">
    <property type="entry name" value="P_typ_ATPase_HD_dom"/>
</dbReference>
<keyword evidence="4" id="KW-0813">Transport</keyword>
<keyword evidence="7 20" id="KW-0812">Transmembrane</keyword>
<dbReference type="Proteomes" id="UP000556026">
    <property type="component" value="Unassembled WGS sequence"/>
</dbReference>
<dbReference type="GO" id="GO:0140581">
    <property type="term" value="F:P-type monovalent copper transporter activity"/>
    <property type="evidence" value="ECO:0007669"/>
    <property type="project" value="UniProtKB-EC"/>
</dbReference>
<dbReference type="SFLD" id="SFLDG00002">
    <property type="entry name" value="C1.7:_P-type_atpase_like"/>
    <property type="match status" value="1"/>
</dbReference>
<dbReference type="InterPro" id="IPR006121">
    <property type="entry name" value="HMA_dom"/>
</dbReference>
<evidence type="ECO:0000256" key="10">
    <source>
        <dbReference type="ARBA" id="ARBA00022796"/>
    </source>
</evidence>
<dbReference type="CDD" id="cd00371">
    <property type="entry name" value="HMA"/>
    <property type="match status" value="1"/>
</dbReference>
<dbReference type="InterPro" id="IPR059000">
    <property type="entry name" value="ATPase_P-type_domA"/>
</dbReference>
<dbReference type="FunFam" id="2.70.150.10:FF:000020">
    <property type="entry name" value="Copper-exporting P-type ATPase A"/>
    <property type="match status" value="1"/>
</dbReference>
<dbReference type="PANTHER" id="PTHR43520:SF8">
    <property type="entry name" value="P-TYPE CU(+) TRANSPORTER"/>
    <property type="match status" value="1"/>
</dbReference>
<evidence type="ECO:0000256" key="18">
    <source>
        <dbReference type="ARBA" id="ARBA00033239"/>
    </source>
</evidence>
<dbReference type="InterPro" id="IPR027256">
    <property type="entry name" value="P-typ_ATPase_IB"/>
</dbReference>
<evidence type="ECO:0000256" key="4">
    <source>
        <dbReference type="ARBA" id="ARBA00022448"/>
    </source>
</evidence>
<evidence type="ECO:0000256" key="19">
    <source>
        <dbReference type="ARBA" id="ARBA00049289"/>
    </source>
</evidence>
<protein>
    <recommendedName>
        <fullName evidence="3">P-type Cu(+) transporter</fullName>
        <ecNumber evidence="3">7.2.2.8</ecNumber>
    </recommendedName>
    <alternativeName>
        <fullName evidence="18">Cu(+)-exporting ATPase</fullName>
    </alternativeName>
</protein>
<dbReference type="Pfam" id="PF00122">
    <property type="entry name" value="E1-E2_ATPase"/>
    <property type="match status" value="1"/>
</dbReference>
<name>A0A6V8MHT4_9BACT</name>
<evidence type="ECO:0000256" key="20">
    <source>
        <dbReference type="RuleBase" id="RU362081"/>
    </source>
</evidence>
<dbReference type="SUPFAM" id="SSF55008">
    <property type="entry name" value="HMA, heavy metal-associated domain"/>
    <property type="match status" value="1"/>
</dbReference>
<evidence type="ECO:0000259" key="21">
    <source>
        <dbReference type="PROSITE" id="PS50846"/>
    </source>
</evidence>
<feature type="transmembrane region" description="Helical" evidence="20">
    <location>
        <begin position="212"/>
        <end position="230"/>
    </location>
</feature>
<keyword evidence="9 20" id="KW-0547">Nucleotide-binding</keyword>
<keyword evidence="17 20" id="KW-0472">Membrane</keyword>
<dbReference type="Gene3D" id="2.70.150.10">
    <property type="entry name" value="Calcium-transporting ATPase, cytoplasmic transduction domain A"/>
    <property type="match status" value="1"/>
</dbReference>
<evidence type="ECO:0000256" key="8">
    <source>
        <dbReference type="ARBA" id="ARBA00022723"/>
    </source>
</evidence>
<feature type="transmembrane region" description="Helical" evidence="20">
    <location>
        <begin position="141"/>
        <end position="163"/>
    </location>
</feature>
<dbReference type="PANTHER" id="PTHR43520">
    <property type="entry name" value="ATP7, ISOFORM B"/>
    <property type="match status" value="1"/>
</dbReference>
<keyword evidence="23" id="KW-1185">Reference proteome</keyword>
<dbReference type="NCBIfam" id="TIGR01511">
    <property type="entry name" value="ATPase-IB1_Cu"/>
    <property type="match status" value="1"/>
</dbReference>
<feature type="transmembrane region" description="Helical" evidence="20">
    <location>
        <begin position="731"/>
        <end position="753"/>
    </location>
</feature>
<dbReference type="Gene3D" id="3.40.1110.10">
    <property type="entry name" value="Calcium-transporting ATPase, cytoplasmic domain N"/>
    <property type="match status" value="1"/>
</dbReference>
<dbReference type="FunFam" id="3.30.70.100:FF:000005">
    <property type="entry name" value="Copper-exporting P-type ATPase A"/>
    <property type="match status" value="1"/>
</dbReference>
<dbReference type="InterPro" id="IPR036412">
    <property type="entry name" value="HAD-like_sf"/>
</dbReference>
<dbReference type="EC" id="7.2.2.8" evidence="3"/>
<dbReference type="GO" id="GO:0043682">
    <property type="term" value="F:P-type divalent copper transporter activity"/>
    <property type="evidence" value="ECO:0007669"/>
    <property type="project" value="TreeGrafter"/>
</dbReference>
<keyword evidence="5 20" id="KW-1003">Cell membrane</keyword>
<dbReference type="GO" id="GO:0016887">
    <property type="term" value="F:ATP hydrolysis activity"/>
    <property type="evidence" value="ECO:0007669"/>
    <property type="project" value="InterPro"/>
</dbReference>
<comment type="catalytic activity">
    <reaction evidence="19">
        <text>Cu(+)(in) + ATP + H2O = Cu(+)(out) + ADP + phosphate + H(+)</text>
        <dbReference type="Rhea" id="RHEA:25792"/>
        <dbReference type="ChEBI" id="CHEBI:15377"/>
        <dbReference type="ChEBI" id="CHEBI:15378"/>
        <dbReference type="ChEBI" id="CHEBI:30616"/>
        <dbReference type="ChEBI" id="CHEBI:43474"/>
        <dbReference type="ChEBI" id="CHEBI:49552"/>
        <dbReference type="ChEBI" id="CHEBI:456216"/>
        <dbReference type="EC" id="7.2.2.8"/>
    </reaction>
</comment>
<evidence type="ECO:0000256" key="13">
    <source>
        <dbReference type="ARBA" id="ARBA00022967"/>
    </source>
</evidence>
<feature type="transmembrane region" description="Helical" evidence="20">
    <location>
        <begin position="396"/>
        <end position="416"/>
    </location>
</feature>
<evidence type="ECO:0000256" key="2">
    <source>
        <dbReference type="ARBA" id="ARBA00006024"/>
    </source>
</evidence>
<dbReference type="NCBIfam" id="TIGR01525">
    <property type="entry name" value="ATPase-IB_hvy"/>
    <property type="match status" value="1"/>
</dbReference>
<proteinExistence type="inferred from homology"/>
<feature type="transmembrane region" description="Helical" evidence="20">
    <location>
        <begin position="108"/>
        <end position="129"/>
    </location>
</feature>
<comment type="subcellular location">
    <subcellularLocation>
        <location evidence="1">Cell membrane</location>
        <topology evidence="1">Multi-pass membrane protein</topology>
    </subcellularLocation>
</comment>
<dbReference type="SUPFAM" id="SSF81665">
    <property type="entry name" value="Calcium ATPase, transmembrane domain M"/>
    <property type="match status" value="1"/>
</dbReference>
<evidence type="ECO:0000256" key="14">
    <source>
        <dbReference type="ARBA" id="ARBA00022989"/>
    </source>
</evidence>
<dbReference type="Gene3D" id="3.40.50.1000">
    <property type="entry name" value="HAD superfamily/HAD-like"/>
    <property type="match status" value="1"/>
</dbReference>
<dbReference type="SUPFAM" id="SSF56784">
    <property type="entry name" value="HAD-like"/>
    <property type="match status" value="1"/>
</dbReference>
<dbReference type="InterPro" id="IPR008250">
    <property type="entry name" value="ATPase_P-typ_transduc_dom_A_sf"/>
</dbReference>
<dbReference type="SUPFAM" id="SSF81653">
    <property type="entry name" value="Calcium ATPase, transduction domain A"/>
    <property type="match status" value="1"/>
</dbReference>
<evidence type="ECO:0000256" key="12">
    <source>
        <dbReference type="ARBA" id="ARBA00022842"/>
    </source>
</evidence>
<dbReference type="SFLD" id="SFLDF00027">
    <property type="entry name" value="p-type_atpase"/>
    <property type="match status" value="1"/>
</dbReference>
<evidence type="ECO:0000313" key="22">
    <source>
        <dbReference type="EMBL" id="GFO59545.1"/>
    </source>
</evidence>
<feature type="transmembrane region" description="Helical" evidence="20">
    <location>
        <begin position="706"/>
        <end position="725"/>
    </location>
</feature>
<dbReference type="GO" id="GO:0005524">
    <property type="term" value="F:ATP binding"/>
    <property type="evidence" value="ECO:0007669"/>
    <property type="project" value="UniProtKB-UniRule"/>
</dbReference>
<dbReference type="PRINTS" id="PR00943">
    <property type="entry name" value="CUATPASE"/>
</dbReference>
<dbReference type="InterPro" id="IPR018303">
    <property type="entry name" value="ATPase_P-typ_P_site"/>
</dbReference>
<evidence type="ECO:0000256" key="16">
    <source>
        <dbReference type="ARBA" id="ARBA00023065"/>
    </source>
</evidence>
<dbReference type="GO" id="GO:0005507">
    <property type="term" value="F:copper ion binding"/>
    <property type="evidence" value="ECO:0007669"/>
    <property type="project" value="TreeGrafter"/>
</dbReference>
<evidence type="ECO:0000256" key="6">
    <source>
        <dbReference type="ARBA" id="ARBA00022553"/>
    </source>
</evidence>
<evidence type="ECO:0000313" key="23">
    <source>
        <dbReference type="Proteomes" id="UP000556026"/>
    </source>
</evidence>
<gene>
    <name evidence="22" type="ORF">GMST_18700</name>
</gene>
<keyword evidence="16" id="KW-0406">Ion transport</keyword>
<dbReference type="Gene3D" id="3.30.70.100">
    <property type="match status" value="1"/>
</dbReference>
<dbReference type="AlphaFoldDB" id="A0A6V8MHT4"/>
<comment type="caution">
    <text evidence="22">The sequence shown here is derived from an EMBL/GenBank/DDBJ whole genome shotgun (WGS) entry which is preliminary data.</text>
</comment>
<dbReference type="PROSITE" id="PS01047">
    <property type="entry name" value="HMA_1"/>
    <property type="match status" value="1"/>
</dbReference>
<evidence type="ECO:0000256" key="3">
    <source>
        <dbReference type="ARBA" id="ARBA00012517"/>
    </source>
</evidence>
<feature type="transmembrane region" description="Helical" evidence="20">
    <location>
        <begin position="175"/>
        <end position="197"/>
    </location>
</feature>
<dbReference type="SFLD" id="SFLDS00003">
    <property type="entry name" value="Haloacid_Dehalogenase"/>
    <property type="match status" value="1"/>
</dbReference>
<dbReference type="InterPro" id="IPR023299">
    <property type="entry name" value="ATPase_P-typ_cyto_dom_N"/>
</dbReference>
<keyword evidence="14 20" id="KW-1133">Transmembrane helix</keyword>
<keyword evidence="11 20" id="KW-0067">ATP-binding</keyword>
<sequence length="763" mass="80195">MTTAKTARCELPLVGMHCAGCAGRIEKALAQADGVETASVNFATSRATVSYDPQATGVEALSQLVRDMGYQVIDSPAGAEGADSDEVRAAESEVRAAEYREQKIRFQLALALSLPVLILAMAGHLVPAWEEFFDFPGRNWIELALTTPVLFWAGRGFYTGAWAAAKHRVADMNTLVALGTLSAYLYSLAATLFPAWFAQAGGAHAAHTGAPVYYEAAAAIVTLILMGRLLEARARAKTGGAIRALMGLQPKLARVERDGVEQDLPVAELRVGDLVLVRPGEKVPVDGELVEGGSSVDESMLTGEPLPVQKKPGDTVIGATLNKTGAFKMRATRIGRDTVLQQIVRLVQEAQGSKAPIQRLADLIASYFVPVVLCLAIATFVVWFDLAPPESRLTMALVTMVSVLIIACPCALGLATPTAIMVGTGRGAQSGILIKGGEALEKAHRLTTVVLDKTGTITRGVPAVTDLLAVNLEESALLTLAASAEAGSEHPLGEAIVRSAKERDLPRYPASAFQALPGQGIEATVEGHRVLVGTAALLAERGLSVNEGEAHRLADQGKTPVYVALDGNFAGIIAVADPVKEGSRAAIQRLHELGLEVIMLTGDQRRTAEAIAREVGVDRVLAEVLPEAKNQEIKRLQGTGKLVAMVGDGINDAPALAQADVGIAMGTGTDVAMEAADITLVRGDLNGVVASIALSRATIANIKQNLFFAFIYNILGIPIAAGALYPFTGWLLSPIIASLAMALSSVSVVSNALRLRGFSVQRS</sequence>
<evidence type="ECO:0000256" key="9">
    <source>
        <dbReference type="ARBA" id="ARBA00022741"/>
    </source>
</evidence>
<dbReference type="PRINTS" id="PR00119">
    <property type="entry name" value="CATATPASE"/>
</dbReference>
<dbReference type="EMBL" id="BLXX01000004">
    <property type="protein sequence ID" value="GFO59545.1"/>
    <property type="molecule type" value="Genomic_DNA"/>
</dbReference>
<dbReference type="InterPro" id="IPR023214">
    <property type="entry name" value="HAD_sf"/>
</dbReference>
<dbReference type="RefSeq" id="WP_183354364.1">
    <property type="nucleotide sequence ID" value="NZ_BLXX01000004.1"/>
</dbReference>
<keyword evidence="6" id="KW-0597">Phosphoprotein</keyword>
<keyword evidence="15" id="KW-0186">Copper</keyword>
<dbReference type="InterPro" id="IPR036163">
    <property type="entry name" value="HMA_dom_sf"/>
</dbReference>
<evidence type="ECO:0000256" key="11">
    <source>
        <dbReference type="ARBA" id="ARBA00022840"/>
    </source>
</evidence>